<dbReference type="GeneID" id="14696416"/>
<keyword evidence="3" id="KW-1185">Reference proteome</keyword>
<organism evidence="2 3">
    <name type="scientific">Plasmodium cynomolgi (strain B)</name>
    <dbReference type="NCBI Taxonomy" id="1120755"/>
    <lineage>
        <taxon>Eukaryota</taxon>
        <taxon>Sar</taxon>
        <taxon>Alveolata</taxon>
        <taxon>Apicomplexa</taxon>
        <taxon>Aconoidasida</taxon>
        <taxon>Haemosporida</taxon>
        <taxon>Plasmodiidae</taxon>
        <taxon>Plasmodium</taxon>
        <taxon>Plasmodium (Plasmodium)</taxon>
    </lineage>
</organism>
<dbReference type="AlphaFoldDB" id="K6V0L3"/>
<feature type="region of interest" description="Disordered" evidence="1">
    <location>
        <begin position="218"/>
        <end position="255"/>
    </location>
</feature>
<dbReference type="EMBL" id="DF158037">
    <property type="protein sequence ID" value="GAB69874.1"/>
    <property type="molecule type" value="Genomic_DNA"/>
</dbReference>
<reference evidence="2 3" key="1">
    <citation type="journal article" date="2012" name="Nat. Genet.">
        <title>Plasmodium cynomolgi genome sequences provide insight into Plasmodium vivax and the monkey malaria clade.</title>
        <authorList>
            <person name="Tachibana S."/>
            <person name="Sullivan S.A."/>
            <person name="Kawai S."/>
            <person name="Nakamura S."/>
            <person name="Kim H.R."/>
            <person name="Goto N."/>
            <person name="Arisue N."/>
            <person name="Palacpac N.M.Q."/>
            <person name="Honma H."/>
            <person name="Yagi M."/>
            <person name="Tougan T."/>
            <person name="Katakai Y."/>
            <person name="Kaneko O."/>
            <person name="Mita T."/>
            <person name="Kita K."/>
            <person name="Yasutomi Y."/>
            <person name="Sutton P.L."/>
            <person name="Shakhbatyan R."/>
            <person name="Horii T."/>
            <person name="Yasunaga T."/>
            <person name="Barnwell J.W."/>
            <person name="Escalante A.A."/>
            <person name="Carlton J.M."/>
            <person name="Tanabe K."/>
        </authorList>
    </citation>
    <scope>NUCLEOTIDE SEQUENCE [LARGE SCALE GENOMIC DNA]</scope>
    <source>
        <strain evidence="2 3">B</strain>
    </source>
</reference>
<dbReference type="RefSeq" id="XP_004228092.1">
    <property type="nucleotide sequence ID" value="XM_004228044.1"/>
</dbReference>
<proteinExistence type="predicted"/>
<evidence type="ECO:0000313" key="2">
    <source>
        <dbReference type="EMBL" id="GAB69874.1"/>
    </source>
</evidence>
<accession>K6V0L3</accession>
<dbReference type="KEGG" id="pcy:PCYB_006230"/>
<name>K6V0L3_PLACD</name>
<dbReference type="OrthoDB" id="384458at2759"/>
<dbReference type="PhylomeDB" id="K6V0L3"/>
<protein>
    <submittedName>
        <fullName evidence="2">Uncharacterized protein</fullName>
    </submittedName>
</protein>
<dbReference type="VEuPathDB" id="PlasmoDB:PCYB_006230"/>
<feature type="compositionally biased region" description="Low complexity" evidence="1">
    <location>
        <begin position="335"/>
        <end position="347"/>
    </location>
</feature>
<evidence type="ECO:0000313" key="3">
    <source>
        <dbReference type="Proteomes" id="UP000006319"/>
    </source>
</evidence>
<evidence type="ECO:0000256" key="1">
    <source>
        <dbReference type="SAM" id="MobiDB-lite"/>
    </source>
</evidence>
<feature type="compositionally biased region" description="Polar residues" evidence="1">
    <location>
        <begin position="317"/>
        <end position="327"/>
    </location>
</feature>
<dbReference type="Proteomes" id="UP000006319">
    <property type="component" value="Unassembled WGS sequence"/>
</dbReference>
<feature type="compositionally biased region" description="Polar residues" evidence="1">
    <location>
        <begin position="218"/>
        <end position="234"/>
    </location>
</feature>
<gene>
    <name evidence="2" type="ORF">PCYB_006230</name>
</gene>
<feature type="region of interest" description="Disordered" evidence="1">
    <location>
        <begin position="307"/>
        <end position="347"/>
    </location>
</feature>
<sequence>MGSGNYAKVCKQIVSNYDNLEDSHKEFCKKLVRNLGCYNFGNKYNDPSHEHCHILYNWIYNKKEEYKNLDEIITKCFNNCIDLKDRIKDKLKCSYDLYNNFYKDPMKMTILDIFNNNMESIIRKLIDEYDNDDSPARNFVCEYANIYNEMYENYCNNEKKSDTYHQDTCNMLNSFRYSYMQFFYNNNNIVKKYKIPSLFNLENEYSYKCTSSPKTLERVTLSQGNKETSSPSNNDHSRNTDAFTPSMRVPNNITPSYSISTESFVQNEERSLQSSEFIQEIPAIVTMADENHRTYSSGSISTTEALGTETDEDHSADSSVPSSTTAAAGTEANESHSTGSSGRSSTTTALSTVAAVSSALALLYKV</sequence>